<dbReference type="AlphaFoldDB" id="A0AAV4E047"/>
<dbReference type="Proteomes" id="UP000735302">
    <property type="component" value="Unassembled WGS sequence"/>
</dbReference>
<accession>A0AAV4E047</accession>
<dbReference type="PANTHER" id="PTHR10974:SF73">
    <property type="entry name" value="FI21235P1"/>
    <property type="match status" value="1"/>
</dbReference>
<reference evidence="1 2" key="1">
    <citation type="journal article" date="2021" name="Elife">
        <title>Chloroplast acquisition without the gene transfer in kleptoplastic sea slugs, Plakobranchus ocellatus.</title>
        <authorList>
            <person name="Maeda T."/>
            <person name="Takahashi S."/>
            <person name="Yoshida T."/>
            <person name="Shimamura S."/>
            <person name="Takaki Y."/>
            <person name="Nagai Y."/>
            <person name="Toyoda A."/>
            <person name="Suzuki Y."/>
            <person name="Arimoto A."/>
            <person name="Ishii H."/>
            <person name="Satoh N."/>
            <person name="Nishiyama T."/>
            <person name="Hasebe M."/>
            <person name="Maruyama T."/>
            <person name="Minagawa J."/>
            <person name="Obokata J."/>
            <person name="Shigenobu S."/>
        </authorList>
    </citation>
    <scope>NUCLEOTIDE SEQUENCE [LARGE SCALE GENOMIC DNA]</scope>
</reference>
<dbReference type="InterPro" id="IPR017850">
    <property type="entry name" value="Alkaline_phosphatase_core_sf"/>
</dbReference>
<comment type="caution">
    <text evidence="1">The sequence shown here is derived from an EMBL/GenBank/DDBJ whole genome shotgun (WGS) entry which is preliminary data.</text>
</comment>
<protein>
    <recommendedName>
        <fullName evidence="3">DUF229 domain containing protein</fullName>
    </recommendedName>
</protein>
<dbReference type="Gene3D" id="3.40.720.10">
    <property type="entry name" value="Alkaline Phosphatase, subunit A"/>
    <property type="match status" value="1"/>
</dbReference>
<organism evidence="1 2">
    <name type="scientific">Plakobranchus ocellatus</name>
    <dbReference type="NCBI Taxonomy" id="259542"/>
    <lineage>
        <taxon>Eukaryota</taxon>
        <taxon>Metazoa</taxon>
        <taxon>Spiralia</taxon>
        <taxon>Lophotrochozoa</taxon>
        <taxon>Mollusca</taxon>
        <taxon>Gastropoda</taxon>
        <taxon>Heterobranchia</taxon>
        <taxon>Euthyneura</taxon>
        <taxon>Panpulmonata</taxon>
        <taxon>Sacoglossa</taxon>
        <taxon>Placobranchoidea</taxon>
        <taxon>Plakobranchidae</taxon>
        <taxon>Plakobranchus</taxon>
    </lineage>
</organism>
<dbReference type="EMBL" id="BLXT01008548">
    <property type="protein sequence ID" value="GFO49947.1"/>
    <property type="molecule type" value="Genomic_DNA"/>
</dbReference>
<dbReference type="PANTHER" id="PTHR10974">
    <property type="entry name" value="FI08016P-RELATED"/>
    <property type="match status" value="1"/>
</dbReference>
<gene>
    <name evidence="1" type="ORF">PoB_007645200</name>
</gene>
<keyword evidence="2" id="KW-1185">Reference proteome</keyword>
<proteinExistence type="predicted"/>
<dbReference type="Pfam" id="PF02995">
    <property type="entry name" value="DUF229"/>
    <property type="match status" value="1"/>
</dbReference>
<evidence type="ECO:0000313" key="2">
    <source>
        <dbReference type="Proteomes" id="UP000735302"/>
    </source>
</evidence>
<dbReference type="SUPFAM" id="SSF53649">
    <property type="entry name" value="Alkaline phosphatase-like"/>
    <property type="match status" value="1"/>
</dbReference>
<name>A0AAV4E047_9GAST</name>
<dbReference type="GO" id="GO:0005615">
    <property type="term" value="C:extracellular space"/>
    <property type="evidence" value="ECO:0007669"/>
    <property type="project" value="TreeGrafter"/>
</dbReference>
<dbReference type="CDD" id="cd16021">
    <property type="entry name" value="ALP_like"/>
    <property type="match status" value="1"/>
</dbReference>
<evidence type="ECO:0000313" key="1">
    <source>
        <dbReference type="EMBL" id="GFO49947.1"/>
    </source>
</evidence>
<dbReference type="InterPro" id="IPR004245">
    <property type="entry name" value="DUF229"/>
</dbReference>
<evidence type="ECO:0008006" key="3">
    <source>
        <dbReference type="Google" id="ProtNLM"/>
    </source>
</evidence>
<sequence>MFYQVEPPTSELTPKALSDASKDVCVLPRLYPCEPQILPFDHRARRRNTGEYSVNMRPLYEAGETTQQSTPLTSNLCWMVPLCKQISLRKVACLSSSELRYFNIHKGVARNATLMERARTKPLPDKALGGYDMFIFGFDSVSRMSWLRNLPKTGEYFVRGLAGIEIEDLNIVGDGTAQMRLNEFQQQPTDHYMRTYVLSAEPMYRRFRTGCVGSEFRHVRFFNYRDLYHMYGTRRMFMFGFHSECSHNDNNGLKMVDIDFVQFLQNLSSSGYLNNTILILMADHGSRFSDIRLTQQGKLEERLPYFGFSFPPSFQAAYPEKVVQLRKNRQRLTTKL</sequence>